<organism evidence="2 3">
    <name type="scientific">Neonectria ditissima</name>
    <dbReference type="NCBI Taxonomy" id="78410"/>
    <lineage>
        <taxon>Eukaryota</taxon>
        <taxon>Fungi</taxon>
        <taxon>Dikarya</taxon>
        <taxon>Ascomycota</taxon>
        <taxon>Pezizomycotina</taxon>
        <taxon>Sordariomycetes</taxon>
        <taxon>Hypocreomycetidae</taxon>
        <taxon>Hypocreales</taxon>
        <taxon>Nectriaceae</taxon>
        <taxon>Neonectria</taxon>
    </lineage>
</organism>
<dbReference type="STRING" id="78410.A0A0P7BQ29"/>
<proteinExistence type="predicted"/>
<evidence type="ECO:0000313" key="3">
    <source>
        <dbReference type="Proteomes" id="UP000050424"/>
    </source>
</evidence>
<dbReference type="AlphaFoldDB" id="A0A0P7BQ29"/>
<evidence type="ECO:0000313" key="2">
    <source>
        <dbReference type="EMBL" id="KPM46134.1"/>
    </source>
</evidence>
<dbReference type="SUPFAM" id="SSF53335">
    <property type="entry name" value="S-adenosyl-L-methionine-dependent methyltransferases"/>
    <property type="match status" value="1"/>
</dbReference>
<sequence length="295" mass="31925">MTNDQDAAAKSLSKIFSDVDKPENEYLVASRGVLRGLIAPLLSQMGLTETTTVPVDLLDGACGTGLLTQEVQDILPRDVLERSTILCGDNSEQMIAIVKRRIAAEGWDTGLPENSFSHVGLGLALHLIPDADAVLADEAAALTKPLADCKRILKPGGILGATTFHATNTFWIPDLRSAFASLPFDAPFPAMLGTQTQRWADAAWVEEHLRAQGFADVEVTVCKGKYRVGGGDEFVQAFGTMIAWVASAWWSAETLEAHPLVEVGELVRRHLEEKYGGEGWDIDYSVICMTGRVGE</sequence>
<gene>
    <name evidence="2" type="ORF">AK830_g442</name>
</gene>
<dbReference type="OrthoDB" id="2013972at2759"/>
<comment type="caution">
    <text evidence="2">The sequence shown here is derived from an EMBL/GenBank/DDBJ whole genome shotgun (WGS) entry which is preliminary data.</text>
</comment>
<evidence type="ECO:0000259" key="1">
    <source>
        <dbReference type="Pfam" id="PF08241"/>
    </source>
</evidence>
<reference evidence="2 3" key="1">
    <citation type="submission" date="2015-09" db="EMBL/GenBank/DDBJ databases">
        <title>Draft genome of a European isolate of the apple canker pathogen Neonectria ditissima.</title>
        <authorList>
            <person name="Gomez-Cortecero A."/>
            <person name="Harrison R.J."/>
            <person name="Armitage A.D."/>
        </authorList>
    </citation>
    <scope>NUCLEOTIDE SEQUENCE [LARGE SCALE GENOMIC DNA]</scope>
    <source>
        <strain evidence="2 3">R09/05</strain>
    </source>
</reference>
<accession>A0A0P7BQ29</accession>
<dbReference type="InterPro" id="IPR029063">
    <property type="entry name" value="SAM-dependent_MTases_sf"/>
</dbReference>
<dbReference type="Gene3D" id="3.40.50.150">
    <property type="entry name" value="Vaccinia Virus protein VP39"/>
    <property type="match status" value="1"/>
</dbReference>
<dbReference type="Proteomes" id="UP000050424">
    <property type="component" value="Unassembled WGS sequence"/>
</dbReference>
<dbReference type="InterPro" id="IPR013216">
    <property type="entry name" value="Methyltransf_11"/>
</dbReference>
<dbReference type="Pfam" id="PF08241">
    <property type="entry name" value="Methyltransf_11"/>
    <property type="match status" value="1"/>
</dbReference>
<keyword evidence="3" id="KW-1185">Reference proteome</keyword>
<protein>
    <recommendedName>
        <fullName evidence="1">Methyltransferase type 11 domain-containing protein</fullName>
    </recommendedName>
</protein>
<dbReference type="GO" id="GO:0008757">
    <property type="term" value="F:S-adenosylmethionine-dependent methyltransferase activity"/>
    <property type="evidence" value="ECO:0007669"/>
    <property type="project" value="InterPro"/>
</dbReference>
<name>A0A0P7BQ29_9HYPO</name>
<feature type="domain" description="Methyltransferase type 11" evidence="1">
    <location>
        <begin position="58"/>
        <end position="159"/>
    </location>
</feature>
<dbReference type="EMBL" id="LKCW01000003">
    <property type="protein sequence ID" value="KPM46134.1"/>
    <property type="molecule type" value="Genomic_DNA"/>
</dbReference>